<protein>
    <submittedName>
        <fullName evidence="2">Uncharacterized protein</fullName>
    </submittedName>
</protein>
<feature type="region of interest" description="Disordered" evidence="1">
    <location>
        <begin position="1"/>
        <end position="27"/>
    </location>
</feature>
<feature type="compositionally biased region" description="Polar residues" evidence="1">
    <location>
        <begin position="1"/>
        <end position="13"/>
    </location>
</feature>
<evidence type="ECO:0000313" key="2">
    <source>
        <dbReference type="EMBL" id="MEN2791573.1"/>
    </source>
</evidence>
<evidence type="ECO:0000256" key="1">
    <source>
        <dbReference type="SAM" id="MobiDB-lite"/>
    </source>
</evidence>
<dbReference type="RefSeq" id="WP_343892570.1">
    <property type="nucleotide sequence ID" value="NZ_BAAAEH010000060.1"/>
</dbReference>
<dbReference type="EMBL" id="JBDIME010000018">
    <property type="protein sequence ID" value="MEN2791573.1"/>
    <property type="molecule type" value="Genomic_DNA"/>
</dbReference>
<organism evidence="2 3">
    <name type="scientific">Sphingomonas oligophenolica</name>
    <dbReference type="NCBI Taxonomy" id="301154"/>
    <lineage>
        <taxon>Bacteria</taxon>
        <taxon>Pseudomonadati</taxon>
        <taxon>Pseudomonadota</taxon>
        <taxon>Alphaproteobacteria</taxon>
        <taxon>Sphingomonadales</taxon>
        <taxon>Sphingomonadaceae</taxon>
        <taxon>Sphingomonas</taxon>
    </lineage>
</organism>
<dbReference type="Proteomes" id="UP001419910">
    <property type="component" value="Unassembled WGS sequence"/>
</dbReference>
<gene>
    <name evidence="2" type="ORF">ABC974_18200</name>
</gene>
<keyword evidence="3" id="KW-1185">Reference proteome</keyword>
<accession>A0ABU9Y6X3</accession>
<reference evidence="2 3" key="1">
    <citation type="submission" date="2024-05" db="EMBL/GenBank/DDBJ databases">
        <authorList>
            <person name="Liu Q."/>
            <person name="Xin Y.-H."/>
        </authorList>
    </citation>
    <scope>NUCLEOTIDE SEQUENCE [LARGE SCALE GENOMIC DNA]</scope>
    <source>
        <strain evidence="2 3">CGMCC 1.10181</strain>
    </source>
</reference>
<evidence type="ECO:0000313" key="3">
    <source>
        <dbReference type="Proteomes" id="UP001419910"/>
    </source>
</evidence>
<name>A0ABU9Y6X3_9SPHN</name>
<comment type="caution">
    <text evidence="2">The sequence shown here is derived from an EMBL/GenBank/DDBJ whole genome shotgun (WGS) entry which is preliminary data.</text>
</comment>
<proteinExistence type="predicted"/>
<sequence>MCTPSTPKTQTIPERQALKLPDNGATAPRIDDEIRRRRAMMATAYTGALGLGAGPATTSTLGG</sequence>